<dbReference type="RefSeq" id="WP_179914027.1">
    <property type="nucleotide sequence ID" value="NZ_JACBYE010000041.1"/>
</dbReference>
<dbReference type="Gene3D" id="1.10.150.240">
    <property type="entry name" value="Putative phosphatase, domain 2"/>
    <property type="match status" value="1"/>
</dbReference>
<dbReference type="GO" id="GO:0005829">
    <property type="term" value="C:cytosol"/>
    <property type="evidence" value="ECO:0007669"/>
    <property type="project" value="TreeGrafter"/>
</dbReference>
<evidence type="ECO:0000256" key="4">
    <source>
        <dbReference type="ARBA" id="ARBA00069527"/>
    </source>
</evidence>
<dbReference type="Pfam" id="PF13419">
    <property type="entry name" value="HAD_2"/>
    <property type="match status" value="1"/>
</dbReference>
<evidence type="ECO:0000256" key="1">
    <source>
        <dbReference type="ARBA" id="ARBA00006171"/>
    </source>
</evidence>
<dbReference type="EMBL" id="JACBYE010000041">
    <property type="protein sequence ID" value="NYS94718.1"/>
    <property type="molecule type" value="Genomic_DNA"/>
</dbReference>
<keyword evidence="6" id="KW-0378">Hydrolase</keyword>
<evidence type="ECO:0000256" key="2">
    <source>
        <dbReference type="ARBA" id="ARBA00023137"/>
    </source>
</evidence>
<dbReference type="Proteomes" id="UP000561011">
    <property type="component" value="Unassembled WGS sequence"/>
</dbReference>
<evidence type="ECO:0000256" key="5">
    <source>
        <dbReference type="ARBA" id="ARBA00080335"/>
    </source>
</evidence>
<proteinExistence type="inferred from homology"/>
<dbReference type="AlphaFoldDB" id="A0A853F0Y1"/>
<reference evidence="6 7" key="1">
    <citation type="submission" date="2020-07" db="EMBL/GenBank/DDBJ databases">
        <title>MOT database genomes.</title>
        <authorList>
            <person name="Joseph S."/>
            <person name="Aduse-Opoku J."/>
            <person name="Hashim A."/>
            <person name="Wade W."/>
            <person name="Curtis M."/>
        </authorList>
    </citation>
    <scope>NUCLEOTIDE SEQUENCE [LARGE SCALE GENOMIC DNA]</scope>
    <source>
        <strain evidence="6 7">DSM 100099</strain>
    </source>
</reference>
<name>A0A853F0Y1_9MICO</name>
<dbReference type="SUPFAM" id="SSF56784">
    <property type="entry name" value="HAD-like"/>
    <property type="match status" value="1"/>
</dbReference>
<keyword evidence="7" id="KW-1185">Reference proteome</keyword>
<accession>A0A853F0Y1</accession>
<dbReference type="Gene3D" id="3.40.50.1000">
    <property type="entry name" value="HAD superfamily/HAD-like"/>
    <property type="match status" value="1"/>
</dbReference>
<dbReference type="InterPro" id="IPR023214">
    <property type="entry name" value="HAD_sf"/>
</dbReference>
<dbReference type="InterPro" id="IPR023198">
    <property type="entry name" value="PGP-like_dom2"/>
</dbReference>
<keyword evidence="2" id="KW-0808">Transferase</keyword>
<dbReference type="FunFam" id="3.40.50.1000:FF:000022">
    <property type="entry name" value="Phosphoglycolate phosphatase"/>
    <property type="match status" value="1"/>
</dbReference>
<dbReference type="PANTHER" id="PTHR43434:SF20">
    <property type="entry name" value="5'-NUCLEOTIDASE"/>
    <property type="match status" value="1"/>
</dbReference>
<dbReference type="InterPro" id="IPR041492">
    <property type="entry name" value="HAD_2"/>
</dbReference>
<sequence>MRYDLALVDLDGTLTDSAPGIIASIEHAYDALDIPRPSEEALALFVGPPIEESVVRNGVPLERVPELITAYRSAFTRGGMFDNSVYPGIVDALTALRAAGLRLCVATSKPEIFARQIVEHFELDGFFEAVCGASMDGTRSTKADVVAHALDTMAATERGLPAPERIVMVGDREHDVLGARQHGIETVSVAWGYAPAGEIDEAAPLAVVQTPEELVGLLLG</sequence>
<protein>
    <recommendedName>
        <fullName evidence="4">Tyrosine-protein kinase PtkA</fullName>
    </recommendedName>
    <alternativeName>
        <fullName evidence="5">Protein tyrosine kinase A</fullName>
    </alternativeName>
</protein>
<organism evidence="6 7">
    <name type="scientific">Sanguibacter inulinus</name>
    <dbReference type="NCBI Taxonomy" id="60922"/>
    <lineage>
        <taxon>Bacteria</taxon>
        <taxon>Bacillati</taxon>
        <taxon>Actinomycetota</taxon>
        <taxon>Actinomycetes</taxon>
        <taxon>Micrococcales</taxon>
        <taxon>Sanguibacteraceae</taxon>
        <taxon>Sanguibacter</taxon>
    </lineage>
</organism>
<evidence type="ECO:0000313" key="7">
    <source>
        <dbReference type="Proteomes" id="UP000561011"/>
    </source>
</evidence>
<evidence type="ECO:0000313" key="6">
    <source>
        <dbReference type="EMBL" id="NYS94718.1"/>
    </source>
</evidence>
<dbReference type="InterPro" id="IPR036412">
    <property type="entry name" value="HAD-like_sf"/>
</dbReference>
<gene>
    <name evidence="6" type="ORF">HZZ10_14460</name>
</gene>
<dbReference type="PANTHER" id="PTHR43434">
    <property type="entry name" value="PHOSPHOGLYCOLATE PHOSPHATASE"/>
    <property type="match status" value="1"/>
</dbReference>
<dbReference type="GO" id="GO:0004713">
    <property type="term" value="F:protein tyrosine kinase activity"/>
    <property type="evidence" value="ECO:0007669"/>
    <property type="project" value="UniProtKB-KW"/>
</dbReference>
<comment type="similarity">
    <text evidence="1">Belongs to the HAD-like hydrolase superfamily. CbbY/CbbZ/Gph/YieH family.</text>
</comment>
<dbReference type="InterPro" id="IPR050155">
    <property type="entry name" value="HAD-like_hydrolase_sf"/>
</dbReference>
<keyword evidence="2" id="KW-0418">Kinase</keyword>
<keyword evidence="2" id="KW-0829">Tyrosine-protein kinase</keyword>
<evidence type="ECO:0000256" key="3">
    <source>
        <dbReference type="ARBA" id="ARBA00050405"/>
    </source>
</evidence>
<dbReference type="GO" id="GO:0016787">
    <property type="term" value="F:hydrolase activity"/>
    <property type="evidence" value="ECO:0007669"/>
    <property type="project" value="UniProtKB-KW"/>
</dbReference>
<comment type="catalytic activity">
    <reaction evidence="3">
        <text>L-tyrosyl-[protein] + ATP = O-phospho-L-tyrosyl-[protein] + ADP + H(+)</text>
        <dbReference type="Rhea" id="RHEA:10596"/>
        <dbReference type="Rhea" id="RHEA-COMP:10136"/>
        <dbReference type="Rhea" id="RHEA-COMP:20101"/>
        <dbReference type="ChEBI" id="CHEBI:15378"/>
        <dbReference type="ChEBI" id="CHEBI:30616"/>
        <dbReference type="ChEBI" id="CHEBI:46858"/>
        <dbReference type="ChEBI" id="CHEBI:61978"/>
        <dbReference type="ChEBI" id="CHEBI:456216"/>
    </reaction>
    <physiologicalReaction direction="left-to-right" evidence="3">
        <dbReference type="Rhea" id="RHEA:10597"/>
    </physiologicalReaction>
</comment>
<comment type="caution">
    <text evidence="6">The sequence shown here is derived from an EMBL/GenBank/DDBJ whole genome shotgun (WGS) entry which is preliminary data.</text>
</comment>